<comment type="similarity">
    <text evidence="4">Belongs to the NAD(P)-dependent epimerase/dehydratase family. HldD subfamily.</text>
</comment>
<dbReference type="InterPro" id="IPR011912">
    <property type="entry name" value="Heptose_epim"/>
</dbReference>
<dbReference type="Pfam" id="PF01370">
    <property type="entry name" value="Epimerase"/>
    <property type="match status" value="1"/>
</dbReference>
<comment type="pathway">
    <text evidence="4">Nucleotide-sugar biosynthesis; ADP-L-glycero-beta-D-manno-heptose biosynthesis; ADP-L-glycero-beta-D-manno-heptose from D-glycero-beta-D-manno-heptose 7-phosphate: step 4/4.</text>
</comment>
<comment type="caution">
    <text evidence="6">The sequence shown here is derived from an EMBL/GenBank/DDBJ whole genome shotgun (WGS) entry which is preliminary data.</text>
</comment>
<dbReference type="HAMAP" id="MF_01601">
    <property type="entry name" value="Heptose_epimerase"/>
    <property type="match status" value="1"/>
</dbReference>
<feature type="binding site" evidence="4">
    <location>
        <begin position="30"/>
        <end position="31"/>
    </location>
    <ligand>
        <name>NADP(+)</name>
        <dbReference type="ChEBI" id="CHEBI:58349"/>
    </ligand>
</feature>
<feature type="binding site" evidence="4">
    <location>
        <position position="58"/>
    </location>
    <ligand>
        <name>NADP(+)</name>
        <dbReference type="ChEBI" id="CHEBI:58349"/>
    </ligand>
</feature>
<comment type="subunit">
    <text evidence="4">Homopentamer.</text>
</comment>
<feature type="binding site" evidence="4">
    <location>
        <position position="306"/>
    </location>
    <ligand>
        <name>substrate</name>
    </ligand>
</feature>
<protein>
    <recommendedName>
        <fullName evidence="4">ADP-L-glycero-D-manno-heptose-6-epimerase</fullName>
        <ecNumber evidence="4">5.1.3.20</ecNumber>
    </recommendedName>
    <alternativeName>
        <fullName evidence="4">ADP-L-glycero-beta-D-manno-heptose-6-epimerase</fullName>
        <shortName evidence="4">ADP-glyceromanno-heptose 6-epimerase</shortName>
        <shortName evidence="4">ADP-hep 6-epimerase</shortName>
        <shortName evidence="4">AGME</shortName>
    </alternativeName>
</protein>
<feature type="binding site" evidence="4">
    <location>
        <position position="207"/>
    </location>
    <ligand>
        <name>substrate</name>
    </ligand>
</feature>
<comment type="function">
    <text evidence="4">Catalyzes the interconversion between ADP-D-glycero-beta-D-manno-heptose and ADP-L-glycero-beta-D-manno-heptose via an epimerization at carbon 6 of the heptose.</text>
</comment>
<feature type="binding site" evidence="4">
    <location>
        <position position="198"/>
    </location>
    <ligand>
        <name>NADP(+)</name>
        <dbReference type="ChEBI" id="CHEBI:58349"/>
    </ligand>
</feature>
<dbReference type="NCBIfam" id="TIGR02197">
    <property type="entry name" value="heptose_epim"/>
    <property type="match status" value="1"/>
</dbReference>
<gene>
    <name evidence="6" type="primary">rfaD</name>
    <name evidence="4" type="synonym">hldD</name>
    <name evidence="6" type="ORF">ACFOW1_04650</name>
</gene>
<organism evidence="6 7">
    <name type="scientific">Parasediminibacterium paludis</name>
    <dbReference type="NCBI Taxonomy" id="908966"/>
    <lineage>
        <taxon>Bacteria</taxon>
        <taxon>Pseudomonadati</taxon>
        <taxon>Bacteroidota</taxon>
        <taxon>Chitinophagia</taxon>
        <taxon>Chitinophagales</taxon>
        <taxon>Chitinophagaceae</taxon>
        <taxon>Parasediminibacterium</taxon>
    </lineage>
</organism>
<accession>A0ABV8PVX3</accession>
<feature type="binding site" evidence="4">
    <location>
        <position position="235"/>
    </location>
    <ligand>
        <name>substrate</name>
    </ligand>
</feature>
<evidence type="ECO:0000256" key="3">
    <source>
        <dbReference type="ARBA" id="ARBA00023277"/>
    </source>
</evidence>
<dbReference type="Gene3D" id="3.90.25.10">
    <property type="entry name" value="UDP-galactose 4-epimerase, domain 1"/>
    <property type="match status" value="1"/>
</dbReference>
<feature type="binding site" evidence="4">
    <location>
        <position position="165"/>
    </location>
    <ligand>
        <name>NADP(+)</name>
        <dbReference type="ChEBI" id="CHEBI:58349"/>
    </ligand>
</feature>
<feature type="binding site" evidence="4">
    <location>
        <position position="73"/>
    </location>
    <ligand>
        <name>NADP(+)</name>
        <dbReference type="ChEBI" id="CHEBI:58349"/>
    </ligand>
</feature>
<evidence type="ECO:0000313" key="6">
    <source>
        <dbReference type="EMBL" id="MFC4231166.1"/>
    </source>
</evidence>
<comment type="caution">
    <text evidence="4">Lacks conserved residue(s) required for the propagation of feature annotation.</text>
</comment>
<feature type="binding site" evidence="4">
    <location>
        <begin position="51"/>
        <end position="52"/>
    </location>
    <ligand>
        <name>NADP(+)</name>
        <dbReference type="ChEBI" id="CHEBI:58349"/>
    </ligand>
</feature>
<dbReference type="SUPFAM" id="SSF51735">
    <property type="entry name" value="NAD(P)-binding Rossmann-fold domains"/>
    <property type="match status" value="1"/>
</dbReference>
<keyword evidence="1 4" id="KW-0521">NADP</keyword>
<evidence type="ECO:0000256" key="2">
    <source>
        <dbReference type="ARBA" id="ARBA00023235"/>
    </source>
</evidence>
<evidence type="ECO:0000259" key="5">
    <source>
        <dbReference type="Pfam" id="PF01370"/>
    </source>
</evidence>
<evidence type="ECO:0000256" key="4">
    <source>
        <dbReference type="HAMAP-Rule" id="MF_01601"/>
    </source>
</evidence>
<dbReference type="Proteomes" id="UP001595906">
    <property type="component" value="Unassembled WGS sequence"/>
</dbReference>
<feature type="binding site" evidence="4">
    <location>
        <position position="200"/>
    </location>
    <ligand>
        <name>substrate</name>
    </ligand>
</feature>
<dbReference type="InterPro" id="IPR001509">
    <property type="entry name" value="Epimerase_deHydtase"/>
</dbReference>
<feature type="binding site" evidence="4">
    <location>
        <position position="190"/>
    </location>
    <ligand>
        <name>NADP(+)</name>
        <dbReference type="ChEBI" id="CHEBI:58349"/>
    </ligand>
</feature>
<comment type="domain">
    <text evidence="4">Contains a large N-terminal NADP-binding domain, and a smaller C-terminal substrate-binding domain.</text>
</comment>
<feature type="domain" description="NAD-dependent epimerase/dehydratase" evidence="5">
    <location>
        <begin position="22"/>
        <end position="254"/>
    </location>
</feature>
<feature type="binding site" evidence="4">
    <location>
        <position position="189"/>
    </location>
    <ligand>
        <name>substrate</name>
    </ligand>
</feature>
<dbReference type="RefSeq" id="WP_379012553.1">
    <property type="nucleotide sequence ID" value="NZ_JBHSDC010000003.1"/>
</dbReference>
<dbReference type="PANTHER" id="PTHR43103">
    <property type="entry name" value="NUCLEOSIDE-DIPHOSPHATE-SUGAR EPIMERASE"/>
    <property type="match status" value="1"/>
</dbReference>
<dbReference type="EMBL" id="JBHSDC010000003">
    <property type="protein sequence ID" value="MFC4231166.1"/>
    <property type="molecule type" value="Genomic_DNA"/>
</dbReference>
<evidence type="ECO:0000256" key="1">
    <source>
        <dbReference type="ARBA" id="ARBA00022857"/>
    </source>
</evidence>
<comment type="catalytic activity">
    <reaction evidence="4">
        <text>ADP-D-glycero-beta-D-manno-heptose = ADP-L-glycero-beta-D-manno-heptose</text>
        <dbReference type="Rhea" id="RHEA:17577"/>
        <dbReference type="ChEBI" id="CHEBI:59967"/>
        <dbReference type="ChEBI" id="CHEBI:61506"/>
        <dbReference type="EC" id="5.1.3.20"/>
    </reaction>
</comment>
<dbReference type="CDD" id="cd05248">
    <property type="entry name" value="ADP_GME_SDR_e"/>
    <property type="match status" value="1"/>
</dbReference>
<feature type="binding site" evidence="4">
    <location>
        <begin position="93"/>
        <end position="97"/>
    </location>
    <ligand>
        <name>NADP(+)</name>
        <dbReference type="ChEBI" id="CHEBI:58349"/>
    </ligand>
</feature>
<feature type="binding site" evidence="4">
    <location>
        <begin position="221"/>
        <end position="224"/>
    </location>
    <ligand>
        <name>substrate</name>
    </ligand>
</feature>
<proteinExistence type="inferred from homology"/>
<feature type="active site" description="Proton acceptor" evidence="4">
    <location>
        <position position="161"/>
    </location>
</feature>
<sequence length="347" mass="39883">MEEENIQQIENHKNAPLGDGGIIVTGAAGFIGSCMIQFLNDNGYRNIIIVDDFGVEEKRRNWENKQFAEVIERQSLFEWLATNNPKIDAVIHLGARTDTTEFNYEIHQALNVEYSQNIWQYCTENKVPIIYASSAATYGGGEFGYDDNHELPFQLQPLNPYGVSKNEFDKWAIQQTETPPFWAGLKFFNIYGPNEYHKGRMASVIWHSFNQIKANGLVKLFRSHNPNFKDGEQLRDFVYVKDLVKVMLWMMEKSMVNSQALTSGLYNLGTGTACSFYALASATFRGLDLEPNIEFVDMPLDIRDKYQYFTEANMQKLHNAGYTEPFYTLETGVDDYVRNYLSANKIY</sequence>
<comment type="cofactor">
    <cofactor evidence="4">
        <name>NADP(+)</name>
        <dbReference type="ChEBI" id="CHEBI:58349"/>
    </cofactor>
    <text evidence="4">Binds 1 NADP(+) per subunit.</text>
</comment>
<keyword evidence="2 4" id="KW-0413">Isomerase</keyword>
<keyword evidence="7" id="KW-1185">Reference proteome</keyword>
<dbReference type="EC" id="5.1.3.20" evidence="4"/>
<dbReference type="InterPro" id="IPR036291">
    <property type="entry name" value="NAD(P)-bd_dom_sf"/>
</dbReference>
<name>A0ABV8PVX3_9BACT</name>
<dbReference type="GO" id="GO:0008712">
    <property type="term" value="F:ADP-glyceromanno-heptose 6-epimerase activity"/>
    <property type="evidence" value="ECO:0007669"/>
    <property type="project" value="UniProtKB-EC"/>
</dbReference>
<feature type="active site" description="Proton acceptor" evidence="4">
    <location>
        <position position="198"/>
    </location>
</feature>
<evidence type="ECO:0000313" key="7">
    <source>
        <dbReference type="Proteomes" id="UP001595906"/>
    </source>
</evidence>
<dbReference type="Gene3D" id="3.40.50.720">
    <property type="entry name" value="NAD(P)-binding Rossmann-like Domain"/>
    <property type="match status" value="1"/>
</dbReference>
<keyword evidence="3 4" id="KW-0119">Carbohydrate metabolism</keyword>
<reference evidence="7" key="1">
    <citation type="journal article" date="2019" name="Int. J. Syst. Evol. Microbiol.">
        <title>The Global Catalogue of Microorganisms (GCM) 10K type strain sequencing project: providing services to taxonomists for standard genome sequencing and annotation.</title>
        <authorList>
            <consortium name="The Broad Institute Genomics Platform"/>
            <consortium name="The Broad Institute Genome Sequencing Center for Infectious Disease"/>
            <person name="Wu L."/>
            <person name="Ma J."/>
        </authorList>
    </citation>
    <scope>NUCLEOTIDE SEQUENCE [LARGE SCALE GENOMIC DNA]</scope>
    <source>
        <strain evidence="7">CECT 8010</strain>
    </source>
</reference>
<dbReference type="PANTHER" id="PTHR43103:SF3">
    <property type="entry name" value="ADP-L-GLYCERO-D-MANNO-HEPTOSE-6-EPIMERASE"/>
    <property type="match status" value="1"/>
</dbReference>